<accession>W8SNG5</accession>
<proteinExistence type="predicted"/>
<dbReference type="AlphaFoldDB" id="W8SNG5"/>
<evidence type="ECO:0000313" key="2">
    <source>
        <dbReference type="Proteomes" id="UP000019593"/>
    </source>
</evidence>
<dbReference type="KEGG" id="red:roselon_01698"/>
<reference evidence="1 2" key="1">
    <citation type="submission" date="2013-03" db="EMBL/GenBank/DDBJ databases">
        <authorList>
            <person name="Fiebig A."/>
            <person name="Goeker M."/>
            <person name="Klenk H.-P.P."/>
        </authorList>
    </citation>
    <scope>NUCLEOTIDE SEQUENCE [LARGE SCALE GENOMIC DNA]</scope>
    <source>
        <strain evidence="2">DSM 19469</strain>
    </source>
</reference>
<evidence type="ECO:0000313" key="1">
    <source>
        <dbReference type="EMBL" id="AHM04070.1"/>
    </source>
</evidence>
<dbReference type="HOGENOM" id="CLU_2901420_0_0_5"/>
<gene>
    <name evidence="1" type="ORF">roselon_01698</name>
</gene>
<name>W8SNG5_9RHOB</name>
<protein>
    <submittedName>
        <fullName evidence="1">Uncharacterized protein</fullName>
    </submittedName>
</protein>
<keyword evidence="2" id="KW-1185">Reference proteome</keyword>
<dbReference type="EMBL" id="CP004372">
    <property type="protein sequence ID" value="AHM04070.1"/>
    <property type="molecule type" value="Genomic_DNA"/>
</dbReference>
<dbReference type="STRING" id="1294273.roselon_01698"/>
<sequence length="62" mass="7255">MRLSLWWHVAAYWRGRVQKSWGKCMFSRRRTALQLSHSCRAVTRAAENALTFGQGYHDSGDR</sequence>
<dbReference type="Proteomes" id="UP000019593">
    <property type="component" value="Chromosome"/>
</dbReference>
<organism evidence="1 2">
    <name type="scientific">Roseicyclus elongatus DSM 19469</name>
    <dbReference type="NCBI Taxonomy" id="1294273"/>
    <lineage>
        <taxon>Bacteria</taxon>
        <taxon>Pseudomonadati</taxon>
        <taxon>Pseudomonadota</taxon>
        <taxon>Alphaproteobacteria</taxon>
        <taxon>Rhodobacterales</taxon>
        <taxon>Roseobacteraceae</taxon>
        <taxon>Roseicyclus</taxon>
    </lineage>
</organism>